<comment type="similarity">
    <text evidence="12">Belongs to the G-protein coupled receptor 1 family.</text>
</comment>
<dbReference type="CDD" id="cd01450">
    <property type="entry name" value="vWFA_subfamily_ECM"/>
    <property type="match status" value="3"/>
</dbReference>
<keyword evidence="8 13" id="KW-0472">Membrane</keyword>
<dbReference type="CDD" id="cd00637">
    <property type="entry name" value="7tm_classA_rhodopsin-like"/>
    <property type="match status" value="1"/>
</dbReference>
<sequence length="2554" mass="280749">MWSPLLVVALNVLFVHGKKAALPHTKCERTFEKVGCFKDNTKKGMRTLPNLLVNDRDKSSDAHDGQQIDWHAWEESMLSLACRCANKTRENGWKVFGLQFYGECWSGENGETAFNKYGEADSKKCIQELVEPFPPCDKSKDMECVGTQSTNYIYRLKDLKPKDVNGGYSLWSEWTACTKTCGGGTRARERTCTDPAPVGNGKGCDHLGEPEEDQKCNEDPCPDPCKKSLDVGLIIDASGSVGSGNFAKALKFLSDLVGHLSVSPQGTRTDLALEMAADQIFSAAGGDRADAANVLVILTDGKTSGKSAPYKDVLKPLQNKGVRTVAVGIGNSIGDDELLMIAAGNPDYVTHLNDFDELKSNLKQILMESCQGAGDVDGAWSAWSSWTQCSKSCGGGIKVRERSCTNPPPKGNGKSCTGELEETGACSENPCPKPCTKALDVGIILDGSGSVGKNNFKIAKEFVQSLMSHFSVSTKATHFGVITYSTNSNLEFDLANAKYHDVVELKKRVMEIRYPGQWTRTDKALEMAAQKLFTSAGGDRNDKANILIVFTDGKTNRGSRPYPEVLQPLQERGVRTVAVGIGHGINQRELRQIAMNDDQYVIQVDAFDVLKDKLQMILDESCQGAPPSTPSPRCKEGKLGIQSGDIPDDAITASSQWDGNHSPIRARLNSARSGAKTGAWSAKYNDLGQWIQIDFGKVVKITQVFTQGRSDYNQWVTSYWISYSLSNGFYEVYGDNGPIIFTGNSDRNTIKVNKLEVPIYTRFFRLHPKTFHRHISLRLELFGCQTGFVPPSPPLCMEALGMQSGRIKADALQASSQYDANHRADNGRLHFQKTGSRIGAWSAKTADGNQYIQAKFDVVAKVRRVATQGRMDADQWVKTYTLAYSFDGKTWKDYKLNNIVTVFQGNKDRYTVASEFIDPPIIAQYIRVKPKSWYGTISLRVEFYGCTEDGDICSVHKPCQNGAHCTNIVGGYQCKCPPGFKGKNCDVDVDECASKPCKNGGKCENKPGGYKCTCVGGWFTGKNCDEVPAECIVNIKLSEANRASGNLRRSFLECDARNLKTIGKWHQFVGAAGTKIPNSCVPTQRCGTHAPGWMKDAHPKKEDGVVKRKICFHWSGDCCRWSVDIDVRNCGSHYVYKLAKPPACYLRFCGDKGHNVCEPKNPCQNGGVCKPQGDGYYCQCKGGYQGKNCDKDIDECSVNNPCKNGGTCTNTAGSYKCACGAKYTGSNCETDVDECVGIKPCKNGAKCANTVGSYKCTCVGGWFTGRHCDEDPKECSSYTELNTADRASGSQRDVCQARNPCKNGATCQPNGDGQTCQCSANFQGEFCDKDVDECAKNPCKNGAKCTNTHGDYNCACSSAFTGKNCDVDVNECKVSNPCKNGATCVNSVGGYSCQCPENYKGKHCDEDVDECEVKKPCKNGAKCENSRGGYRCICAGKWFTGKHCDLDPPECSSYTELNTADRASGSQRGRLLKCDRNDFPSQAKWYRFTGAAGTRMPTSPVAKHHCGTHAPGWLNGQHPKKEDGVVSRKVCFNWGNNLCSWHVFVSIRNCGNFLVYHLGRTPACSLRYCGDKGHNVCKARNPCKNGATCQPNGDGQTCQCPANFQGEFCDKDVDECAKNPCKNGAKCTNKHGDYTCACSSAFTGKNCDVDVNECKVRNPCRNGATCVNSVGGYSCQCPENFKGKHCDEDVDECISKKPCKNGAKCENTRGGYKCTCLGKWFTGKNCDQDPPECSSYTELNTADRASGSQRGRLLKCDRNDFPSQAKWYRFTGAAGTRMPTSPVAKHHCGTHAPGWLNGQHPKKEDGVVSRKRSADKGRTIKMAAAVFSLLHTEAKLTTPALATNTTDYGAHLIVFMMENGPIAYILVTRNHARTEAPAKTREWIPTSVNVRADFKEPIAKKTLMSVQVLSHAGMEQGARTPGEDTPVPVLKDSQEKTAIRIENKRILAIFFSVPGAPSSCRRPMDIGVIMDRSGSVGGDNFEKAKQFVISLVHKLQISSHGTRIGIIPYHSDAEVAVKFADVAYQTPDAMTRLIKGIHYTHGLTRTDIAIELANTQLFSDSGGYRNDKPNVLIVMTDGKTNRGSKSYSKVLAPLKQKNVRMIAIGVGSSINDDELKQIADGKRENVIHVDKFDDLVNNENNVLFASCEPGMSNNLTQSLSDARNSKDDIFGRSQLQLWFEVSIGILMCLVAVTGNTLIVIAINYDRRLNTITNMLVENLAFTDIFMAALHMPFWVISLRYGRWVFGQALCQLVGLTQLIFGIASLFTMTGIAFNRYFNIVRRNLYIKYFSTKKITYIIIFLTWLGPIIATTPQLYGWGKIDYHALFADCTCVWNLPDVSFIITLCVMTIFLAAAVISWCYYTIYKTVKASGERMQGHAAKSNVKSNLVRKSGEKTETKVLKTSFVVVCVYMTCWTPLSVMGFIEVFGGESPRWAHLFAYYLVFCSSLTNPFIYGIMNPQFQQSFKKMFRLRVNDVQPISSRANCKETKSTALGSKVVLADDMPSTSINSVPLFRDQNHNASDTGVFVNGVAEAEEQSDVPGKSFIKRNGQAWQR</sequence>
<dbReference type="PROSITE" id="PS01286">
    <property type="entry name" value="FA58C_2"/>
    <property type="match status" value="1"/>
</dbReference>
<dbReference type="Pfam" id="PF12661">
    <property type="entry name" value="hEGF"/>
    <property type="match status" value="1"/>
</dbReference>
<feature type="transmembrane region" description="Helical" evidence="13">
    <location>
        <begin position="2399"/>
        <end position="2417"/>
    </location>
</feature>
<dbReference type="OrthoDB" id="9996086at2759"/>
<feature type="disulfide bond" evidence="11">
    <location>
        <begin position="1318"/>
        <end position="1327"/>
    </location>
</feature>
<dbReference type="CDD" id="cd00053">
    <property type="entry name" value="EGF"/>
    <property type="match status" value="2"/>
</dbReference>
<dbReference type="Gene3D" id="1.20.1070.10">
    <property type="entry name" value="Rhodopsin 7-helix transmembrane proteins"/>
    <property type="match status" value="1"/>
</dbReference>
<dbReference type="SUPFAM" id="SSF82895">
    <property type="entry name" value="TSP-1 type 1 repeat"/>
    <property type="match status" value="2"/>
</dbReference>
<dbReference type="SMART" id="SM01381">
    <property type="entry name" value="7TM_GPCR_Srsx"/>
    <property type="match status" value="1"/>
</dbReference>
<keyword evidence="6" id="KW-0677">Repeat</keyword>
<dbReference type="CDD" id="cd00054">
    <property type="entry name" value="EGF_CA"/>
    <property type="match status" value="11"/>
</dbReference>
<keyword evidence="5 14" id="KW-0732">Signal</keyword>
<evidence type="ECO:0000256" key="9">
    <source>
        <dbReference type="ARBA" id="ARBA00023157"/>
    </source>
</evidence>
<dbReference type="SUPFAM" id="SSF49785">
    <property type="entry name" value="Galactose-binding domain-like"/>
    <property type="match status" value="2"/>
</dbReference>
<feature type="domain" description="VWFA" evidence="17">
    <location>
        <begin position="440"/>
        <end position="617"/>
    </location>
</feature>
<evidence type="ECO:0000256" key="8">
    <source>
        <dbReference type="ARBA" id="ARBA00023136"/>
    </source>
</evidence>
<dbReference type="FunFam" id="2.10.25.10:FF:000173">
    <property type="entry name" value="Neurogenic locus notch protein 2"/>
    <property type="match status" value="1"/>
</dbReference>
<dbReference type="InterPro" id="IPR036383">
    <property type="entry name" value="TSP1_rpt_sf"/>
</dbReference>
<dbReference type="InterPro" id="IPR049883">
    <property type="entry name" value="NOTCH1_EGF-like"/>
</dbReference>
<feature type="domain" description="EGF-like" evidence="16">
    <location>
        <begin position="988"/>
        <end position="1025"/>
    </location>
</feature>
<dbReference type="Pfam" id="PF07645">
    <property type="entry name" value="EGF_CA"/>
    <property type="match status" value="6"/>
</dbReference>
<dbReference type="InterPro" id="IPR000742">
    <property type="entry name" value="EGF"/>
</dbReference>
<name>A0A2B4SI67_STYPI</name>
<comment type="caution">
    <text evidence="11">Lacks conserved residue(s) required for the propagation of feature annotation.</text>
</comment>
<keyword evidence="12" id="KW-0807">Transducer</keyword>
<dbReference type="SUPFAM" id="SSF57184">
    <property type="entry name" value="Growth factor receptor domain"/>
    <property type="match status" value="1"/>
</dbReference>
<dbReference type="Gene3D" id="2.10.25.10">
    <property type="entry name" value="Laminin"/>
    <property type="match status" value="13"/>
</dbReference>
<comment type="caution">
    <text evidence="19">The sequence shown here is derived from an EMBL/GenBank/DDBJ whole genome shotgun (WGS) entry which is preliminary data.</text>
</comment>
<feature type="domain" description="VWFA" evidence="17">
    <location>
        <begin position="1965"/>
        <end position="2142"/>
    </location>
</feature>
<evidence type="ECO:0000256" key="14">
    <source>
        <dbReference type="SAM" id="SignalP"/>
    </source>
</evidence>
<evidence type="ECO:0000256" key="10">
    <source>
        <dbReference type="ARBA" id="ARBA00023180"/>
    </source>
</evidence>
<dbReference type="InterPro" id="IPR000884">
    <property type="entry name" value="TSP1_rpt"/>
</dbReference>
<feature type="disulfide bond" evidence="11">
    <location>
        <begin position="1677"/>
        <end position="1686"/>
    </location>
</feature>
<feature type="transmembrane region" description="Helical" evidence="13">
    <location>
        <begin position="2437"/>
        <end position="2456"/>
    </location>
</feature>
<dbReference type="GO" id="GO:0005509">
    <property type="term" value="F:calcium ion binding"/>
    <property type="evidence" value="ECO:0007669"/>
    <property type="project" value="InterPro"/>
</dbReference>
<feature type="disulfide bond" evidence="11">
    <location>
        <begin position="1219"/>
        <end position="1228"/>
    </location>
</feature>
<evidence type="ECO:0000259" key="17">
    <source>
        <dbReference type="PROSITE" id="PS50234"/>
    </source>
</evidence>
<dbReference type="InterPro" id="IPR000421">
    <property type="entry name" value="FA58C"/>
</dbReference>
<dbReference type="Pfam" id="PF00754">
    <property type="entry name" value="F5_F8_type_C"/>
    <property type="match status" value="2"/>
</dbReference>
<reference evidence="20" key="1">
    <citation type="journal article" date="2017" name="bioRxiv">
        <title>Comparative analysis of the genomes of Stylophora pistillata and Acropora digitifera provides evidence for extensive differences between species of corals.</title>
        <authorList>
            <person name="Voolstra C.R."/>
            <person name="Li Y."/>
            <person name="Liew Y.J."/>
            <person name="Baumgarten S."/>
            <person name="Zoccola D."/>
            <person name="Flot J.-F."/>
            <person name="Tambutte S."/>
            <person name="Allemand D."/>
            <person name="Aranda M."/>
        </authorList>
    </citation>
    <scope>NUCLEOTIDE SEQUENCE [LARGE SCALE GENOMIC DNA]</scope>
</reference>
<dbReference type="GO" id="GO:0045197">
    <property type="term" value="P:establishment or maintenance of epithelial cell apical/basal polarity"/>
    <property type="evidence" value="ECO:0007669"/>
    <property type="project" value="TreeGrafter"/>
</dbReference>
<keyword evidence="12" id="KW-0675">Receptor</keyword>
<feature type="transmembrane region" description="Helical" evidence="13">
    <location>
        <begin position="2294"/>
        <end position="2318"/>
    </location>
</feature>
<dbReference type="SMART" id="SM00327">
    <property type="entry name" value="VWA"/>
    <property type="match status" value="3"/>
</dbReference>
<evidence type="ECO:0000256" key="12">
    <source>
        <dbReference type="RuleBase" id="RU000688"/>
    </source>
</evidence>
<keyword evidence="10" id="KW-0325">Glycoprotein</keyword>
<feature type="disulfide bond" evidence="11">
    <location>
        <begin position="1600"/>
        <end position="1609"/>
    </location>
</feature>
<dbReference type="PROSITE" id="PS50026">
    <property type="entry name" value="EGF_3"/>
    <property type="match status" value="13"/>
</dbReference>
<dbReference type="FunFam" id="2.10.25.10:FF:000125">
    <property type="entry name" value="Neurogenic locus notch protein-like"/>
    <property type="match status" value="1"/>
</dbReference>
<feature type="disulfide bond" evidence="11">
    <location>
        <begin position="1180"/>
        <end position="1189"/>
    </location>
</feature>
<feature type="transmembrane region" description="Helical" evidence="13">
    <location>
        <begin position="2177"/>
        <end position="2202"/>
    </location>
</feature>
<dbReference type="FunFam" id="2.20.100.10:FF:000001">
    <property type="entry name" value="semaphorin-5A isoform X1"/>
    <property type="match status" value="1"/>
</dbReference>
<proteinExistence type="inferred from homology"/>
<feature type="signal peptide" evidence="14">
    <location>
        <begin position="1"/>
        <end position="20"/>
    </location>
</feature>
<feature type="domain" description="EGF-like" evidence="16">
    <location>
        <begin position="1689"/>
        <end position="1727"/>
    </location>
</feature>
<accession>A0A2B4SI67</accession>
<dbReference type="PROSITE" id="PS00237">
    <property type="entry name" value="G_PROTEIN_RECEP_F1_1"/>
    <property type="match status" value="1"/>
</dbReference>
<dbReference type="FunFam" id="2.60.120.260:FF:000016">
    <property type="entry name" value="Contactin-associated protein-like 4 isoform 1"/>
    <property type="match status" value="2"/>
</dbReference>
<dbReference type="PROSITE" id="PS01186">
    <property type="entry name" value="EGF_2"/>
    <property type="match status" value="4"/>
</dbReference>
<dbReference type="PROSITE" id="PS50022">
    <property type="entry name" value="FA58C_3"/>
    <property type="match status" value="2"/>
</dbReference>
<dbReference type="PANTHER" id="PTHR24049:SF30">
    <property type="match status" value="1"/>
</dbReference>
<dbReference type="Pfam" id="PF00092">
    <property type="entry name" value="VWA"/>
    <property type="match status" value="3"/>
</dbReference>
<dbReference type="PROSITE" id="PS00010">
    <property type="entry name" value="ASX_HYDROXYL"/>
    <property type="match status" value="10"/>
</dbReference>
<dbReference type="Proteomes" id="UP000225706">
    <property type="component" value="Unassembled WGS sequence"/>
</dbReference>
<evidence type="ECO:0000259" key="16">
    <source>
        <dbReference type="PROSITE" id="PS50026"/>
    </source>
</evidence>
<feature type="disulfide bond" evidence="11">
    <location>
        <begin position="976"/>
        <end position="985"/>
    </location>
</feature>
<dbReference type="SUPFAM" id="SSF53300">
    <property type="entry name" value="vWA-like"/>
    <property type="match status" value="3"/>
</dbReference>
<evidence type="ECO:0000256" key="13">
    <source>
        <dbReference type="SAM" id="Phobius"/>
    </source>
</evidence>
<dbReference type="InterPro" id="IPR051022">
    <property type="entry name" value="Notch_Cell-Fate_Det"/>
</dbReference>
<dbReference type="InterPro" id="IPR057774">
    <property type="entry name" value="D8C_UMOD/GP2/OIT3-like"/>
</dbReference>
<dbReference type="SUPFAM" id="SSF81321">
    <property type="entry name" value="Family A G protein-coupled receptor-like"/>
    <property type="match status" value="1"/>
</dbReference>
<dbReference type="InterPro" id="IPR002035">
    <property type="entry name" value="VWF_A"/>
</dbReference>
<feature type="domain" description="G-protein coupled receptors family 1 profile" evidence="18">
    <location>
        <begin position="2194"/>
        <end position="2453"/>
    </location>
</feature>
<dbReference type="InterPro" id="IPR009030">
    <property type="entry name" value="Growth_fac_rcpt_cys_sf"/>
</dbReference>
<evidence type="ECO:0000256" key="4">
    <source>
        <dbReference type="ARBA" id="ARBA00022692"/>
    </source>
</evidence>
<feature type="domain" description="EGF-like" evidence="16">
    <location>
        <begin position="1573"/>
        <end position="1610"/>
    </location>
</feature>
<feature type="disulfide bond" evidence="11">
    <location>
        <begin position="1356"/>
        <end position="1365"/>
    </location>
</feature>
<feature type="domain" description="EGF-like" evidence="16">
    <location>
        <begin position="1612"/>
        <end position="1648"/>
    </location>
</feature>
<evidence type="ECO:0000259" key="15">
    <source>
        <dbReference type="PROSITE" id="PS50022"/>
    </source>
</evidence>
<evidence type="ECO:0000256" key="2">
    <source>
        <dbReference type="ARBA" id="ARBA00005847"/>
    </source>
</evidence>
<dbReference type="FunFam" id="2.10.25.10:FF:000230">
    <property type="entry name" value="Delta-like protein"/>
    <property type="match status" value="1"/>
</dbReference>
<evidence type="ECO:0000256" key="11">
    <source>
        <dbReference type="PROSITE-ProRule" id="PRU00076"/>
    </source>
</evidence>
<dbReference type="GO" id="GO:0048666">
    <property type="term" value="P:neuron development"/>
    <property type="evidence" value="ECO:0007669"/>
    <property type="project" value="UniProtKB-ARBA"/>
</dbReference>
<feature type="domain" description="EGF-like" evidence="16">
    <location>
        <begin position="1231"/>
        <end position="1269"/>
    </location>
</feature>
<dbReference type="PROSITE" id="PS01187">
    <property type="entry name" value="EGF_CA"/>
    <property type="match status" value="6"/>
</dbReference>
<keyword evidence="7 13" id="KW-1133">Transmembrane helix</keyword>
<dbReference type="InterPro" id="IPR000152">
    <property type="entry name" value="EGF-type_Asp/Asn_hydroxyl_site"/>
</dbReference>
<gene>
    <name evidence="19" type="primary">EGF1</name>
    <name evidence="19" type="ORF">AWC38_SpisGene6222</name>
</gene>
<dbReference type="PRINTS" id="PR00237">
    <property type="entry name" value="GPCRRHODOPSN"/>
</dbReference>
<evidence type="ECO:0000256" key="6">
    <source>
        <dbReference type="ARBA" id="ARBA00022737"/>
    </source>
</evidence>
<dbReference type="InterPro" id="IPR013032">
    <property type="entry name" value="EGF-like_CS"/>
</dbReference>
<dbReference type="InterPro" id="IPR008979">
    <property type="entry name" value="Galactose-bd-like_sf"/>
</dbReference>
<keyword evidence="20" id="KW-1185">Reference proteome</keyword>
<feature type="domain" description="EGF-like" evidence="16">
    <location>
        <begin position="1650"/>
        <end position="1687"/>
    </location>
</feature>
<keyword evidence="12" id="KW-0297">G-protein coupled receptor</keyword>
<evidence type="ECO:0000256" key="3">
    <source>
        <dbReference type="ARBA" id="ARBA00022536"/>
    </source>
</evidence>
<dbReference type="Gene3D" id="2.60.120.260">
    <property type="entry name" value="Galactose-binding domain-like"/>
    <property type="match status" value="2"/>
</dbReference>
<comment type="subcellular location">
    <subcellularLocation>
        <location evidence="1">Membrane</location>
        <topology evidence="1">Single-pass membrane protein</topology>
    </subcellularLocation>
</comment>
<dbReference type="PRINTS" id="PR00453">
    <property type="entry name" value="VWFADOMAIN"/>
</dbReference>
<feature type="disulfide bond" evidence="11">
    <location>
        <begin position="1638"/>
        <end position="1647"/>
    </location>
</feature>
<evidence type="ECO:0000256" key="1">
    <source>
        <dbReference type="ARBA" id="ARBA00004167"/>
    </source>
</evidence>
<dbReference type="Gene3D" id="2.20.100.10">
    <property type="entry name" value="Thrombospondin type-1 (TSP1) repeat"/>
    <property type="match status" value="2"/>
</dbReference>
<feature type="transmembrane region" description="Helical" evidence="13">
    <location>
        <begin position="2255"/>
        <end position="2273"/>
    </location>
</feature>
<evidence type="ECO:0000313" key="20">
    <source>
        <dbReference type="Proteomes" id="UP000225706"/>
    </source>
</evidence>
<dbReference type="FunFam" id="2.20.100.10:FF:000007">
    <property type="entry name" value="Thrombospondin 1"/>
    <property type="match status" value="1"/>
</dbReference>
<dbReference type="Pfam" id="PF00001">
    <property type="entry name" value="7tm_1"/>
    <property type="match status" value="1"/>
</dbReference>
<dbReference type="InterPro" id="IPR001881">
    <property type="entry name" value="EGF-like_Ca-bd_dom"/>
</dbReference>
<feature type="domain" description="EGF-like" evidence="16">
    <location>
        <begin position="1192"/>
        <end position="1229"/>
    </location>
</feature>
<feature type="domain" description="EGF-like" evidence="16">
    <location>
        <begin position="1368"/>
        <end position="1405"/>
    </location>
</feature>
<dbReference type="SMART" id="SM00179">
    <property type="entry name" value="EGF_CA"/>
    <property type="match status" value="13"/>
</dbReference>
<dbReference type="GO" id="GO:0005886">
    <property type="term" value="C:plasma membrane"/>
    <property type="evidence" value="ECO:0007669"/>
    <property type="project" value="UniProtKB-ARBA"/>
</dbReference>
<dbReference type="Pfam" id="PF23283">
    <property type="entry name" value="D8C_UMOD"/>
    <property type="match status" value="3"/>
</dbReference>
<dbReference type="PROSITE" id="PS00022">
    <property type="entry name" value="EGF_1"/>
    <property type="match status" value="9"/>
</dbReference>
<dbReference type="FunFam" id="2.10.25.10:FF:000472">
    <property type="entry name" value="Uncharacterized protein, isoform A"/>
    <property type="match status" value="1"/>
</dbReference>
<dbReference type="CDD" id="cd00057">
    <property type="entry name" value="FA58C"/>
    <property type="match status" value="2"/>
</dbReference>
<dbReference type="EMBL" id="LSMT01000072">
    <property type="protein sequence ID" value="PFX29076.1"/>
    <property type="molecule type" value="Genomic_DNA"/>
</dbReference>
<evidence type="ECO:0000256" key="7">
    <source>
        <dbReference type="ARBA" id="ARBA00022989"/>
    </source>
</evidence>
<dbReference type="FunFam" id="2.10.25.10:FF:000151">
    <property type="entry name" value="FAT atypical cadherin 4"/>
    <property type="match status" value="2"/>
</dbReference>
<feature type="transmembrane region" description="Helical" evidence="13">
    <location>
        <begin position="2214"/>
        <end position="2235"/>
    </location>
</feature>
<evidence type="ECO:0000256" key="5">
    <source>
        <dbReference type="ARBA" id="ARBA00022729"/>
    </source>
</evidence>
<feature type="domain" description="F5/8 type C" evidence="15">
    <location>
        <begin position="796"/>
        <end position="946"/>
    </location>
</feature>
<dbReference type="SUPFAM" id="SSF57196">
    <property type="entry name" value="EGF/Laminin"/>
    <property type="match status" value="10"/>
</dbReference>
<dbReference type="FunFam" id="2.10.25.10:FF:000471">
    <property type="entry name" value="Protein lin-12"/>
    <property type="match status" value="2"/>
</dbReference>
<dbReference type="InterPro" id="IPR036465">
    <property type="entry name" value="vWFA_dom_sf"/>
</dbReference>
<feature type="domain" description="EGF-like" evidence="16">
    <location>
        <begin position="1330"/>
        <end position="1366"/>
    </location>
</feature>
<feature type="domain" description="VWFA" evidence="17">
    <location>
        <begin position="266"/>
        <end position="365"/>
    </location>
</feature>
<keyword evidence="4 12" id="KW-0812">Transmembrane</keyword>
<dbReference type="PROSITE" id="PS01285">
    <property type="entry name" value="FA58C_1"/>
    <property type="match status" value="1"/>
</dbReference>
<keyword evidence="3 11" id="KW-0245">EGF-like domain</keyword>
<dbReference type="Pfam" id="PF00008">
    <property type="entry name" value="EGF"/>
    <property type="match status" value="5"/>
</dbReference>
<feature type="transmembrane region" description="Helical" evidence="13">
    <location>
        <begin position="2338"/>
        <end position="2364"/>
    </location>
</feature>
<feature type="domain" description="F5/8 type C" evidence="15">
    <location>
        <begin position="634"/>
        <end position="784"/>
    </location>
</feature>
<dbReference type="PROSITE" id="PS50262">
    <property type="entry name" value="G_PROTEIN_RECEP_F1_2"/>
    <property type="match status" value="1"/>
</dbReference>
<dbReference type="InterPro" id="IPR018097">
    <property type="entry name" value="EGF_Ca-bd_CS"/>
</dbReference>
<feature type="domain" description="EGF-like" evidence="16">
    <location>
        <begin position="1407"/>
        <end position="1445"/>
    </location>
</feature>
<evidence type="ECO:0000313" key="19">
    <source>
        <dbReference type="EMBL" id="PFX29076.1"/>
    </source>
</evidence>
<dbReference type="GO" id="GO:0032991">
    <property type="term" value="C:protein-containing complex"/>
    <property type="evidence" value="ECO:0007669"/>
    <property type="project" value="TreeGrafter"/>
</dbReference>
<feature type="domain" description="EGF-like" evidence="16">
    <location>
        <begin position="1153"/>
        <end position="1190"/>
    </location>
</feature>
<evidence type="ECO:0000259" key="18">
    <source>
        <dbReference type="PROSITE" id="PS50262"/>
    </source>
</evidence>
<dbReference type="Pfam" id="PF00090">
    <property type="entry name" value="TSP_1"/>
    <property type="match status" value="2"/>
</dbReference>
<feature type="domain" description="EGF-like" evidence="16">
    <location>
        <begin position="1291"/>
        <end position="1328"/>
    </location>
</feature>
<dbReference type="GO" id="GO:0042063">
    <property type="term" value="P:gliogenesis"/>
    <property type="evidence" value="ECO:0007669"/>
    <property type="project" value="UniProtKB-ARBA"/>
</dbReference>
<feature type="chain" id="PRO_5012608974" evidence="14">
    <location>
        <begin position="21"/>
        <end position="2554"/>
    </location>
</feature>
<feature type="domain" description="EGF-like" evidence="16">
    <location>
        <begin position="949"/>
        <end position="986"/>
    </location>
</feature>
<dbReference type="Gene3D" id="3.40.50.410">
    <property type="entry name" value="von Willebrand factor, type A domain"/>
    <property type="match status" value="4"/>
</dbReference>
<dbReference type="SMART" id="SM00181">
    <property type="entry name" value="EGF"/>
    <property type="match status" value="13"/>
</dbReference>
<dbReference type="SMART" id="SM00209">
    <property type="entry name" value="TSP1"/>
    <property type="match status" value="2"/>
</dbReference>
<feature type="disulfide bond" evidence="11">
    <location>
        <begin position="1395"/>
        <end position="1404"/>
    </location>
</feature>
<dbReference type="GO" id="GO:0000902">
    <property type="term" value="P:cell morphogenesis"/>
    <property type="evidence" value="ECO:0007669"/>
    <property type="project" value="UniProtKB-ARBA"/>
</dbReference>
<comment type="similarity">
    <text evidence="2">Belongs to the NOTCH family.</text>
</comment>
<dbReference type="PROSITE" id="PS50234">
    <property type="entry name" value="VWFA"/>
    <property type="match status" value="3"/>
</dbReference>
<protein>
    <submittedName>
        <fullName evidence="19">Fibropellin-1</fullName>
    </submittedName>
</protein>
<dbReference type="InterPro" id="IPR000276">
    <property type="entry name" value="GPCR_Rhodpsn"/>
</dbReference>
<dbReference type="PANTHER" id="PTHR24049">
    <property type="entry name" value="CRUMBS FAMILY MEMBER"/>
    <property type="match status" value="1"/>
</dbReference>
<dbReference type="InterPro" id="IPR017452">
    <property type="entry name" value="GPCR_Rhodpsn_7TM"/>
</dbReference>
<dbReference type="SMART" id="SM00231">
    <property type="entry name" value="FA58C"/>
    <property type="match status" value="2"/>
</dbReference>
<dbReference type="GO" id="GO:0007157">
    <property type="term" value="P:heterophilic cell-cell adhesion via plasma membrane cell adhesion molecules"/>
    <property type="evidence" value="ECO:0007669"/>
    <property type="project" value="TreeGrafter"/>
</dbReference>
<dbReference type="GO" id="GO:0004930">
    <property type="term" value="F:G protein-coupled receptor activity"/>
    <property type="evidence" value="ECO:0007669"/>
    <property type="project" value="UniProtKB-KW"/>
</dbReference>
<dbReference type="PROSITE" id="PS50092">
    <property type="entry name" value="TSP1"/>
    <property type="match status" value="2"/>
</dbReference>
<keyword evidence="9 11" id="KW-1015">Disulfide bond</keyword>
<dbReference type="STRING" id="50429.A0A2B4SI67"/>
<organism evidence="19 20">
    <name type="scientific">Stylophora pistillata</name>
    <name type="common">Smooth cauliflower coral</name>
    <dbReference type="NCBI Taxonomy" id="50429"/>
    <lineage>
        <taxon>Eukaryota</taxon>
        <taxon>Metazoa</taxon>
        <taxon>Cnidaria</taxon>
        <taxon>Anthozoa</taxon>
        <taxon>Hexacorallia</taxon>
        <taxon>Scleractinia</taxon>
        <taxon>Astrocoeniina</taxon>
        <taxon>Pocilloporidae</taxon>
        <taxon>Stylophora</taxon>
    </lineage>
</organism>